<dbReference type="GO" id="GO:0004518">
    <property type="term" value="F:nuclease activity"/>
    <property type="evidence" value="ECO:0007669"/>
    <property type="project" value="InterPro"/>
</dbReference>
<dbReference type="GO" id="GO:0006259">
    <property type="term" value="P:DNA metabolic process"/>
    <property type="evidence" value="ECO:0007669"/>
    <property type="project" value="UniProtKB-ARBA"/>
</dbReference>
<dbReference type="Gene3D" id="3.40.50.10130">
    <property type="match status" value="1"/>
</dbReference>
<dbReference type="InterPro" id="IPR011335">
    <property type="entry name" value="Restrct_endonuc-II-like"/>
</dbReference>
<dbReference type="EMBL" id="QPHM01000001">
    <property type="protein sequence ID" value="RCU47903.1"/>
    <property type="molecule type" value="Genomic_DNA"/>
</dbReference>
<accession>A0A368ND13</accession>
<proteinExistence type="predicted"/>
<sequence length="151" mass="17520">MRRADFRIITDTREKLPYDFTTHRGPVDTEALETGDYSVEGFEDVFAVERKSLSDLIRTVTWGRKNFEAELDRANSLAEFVVVIEAYPDDLANHIEEYGRKVHPNSIFGSLKAWEKYRGVPFYWCGSRENAEQVTLDLLTEWHDTYGVSFS</sequence>
<dbReference type="AlphaFoldDB" id="A0A368ND13"/>
<dbReference type="OrthoDB" id="327723at2157"/>
<keyword evidence="3" id="KW-1185">Reference proteome</keyword>
<name>A0A368ND13_9EURY</name>
<dbReference type="RefSeq" id="WP_114449462.1">
    <property type="nucleotide sequence ID" value="NZ_QPHM01000001.1"/>
</dbReference>
<dbReference type="GO" id="GO:0003677">
    <property type="term" value="F:DNA binding"/>
    <property type="evidence" value="ECO:0007669"/>
    <property type="project" value="InterPro"/>
</dbReference>
<reference evidence="2 3" key="1">
    <citation type="submission" date="2018-07" db="EMBL/GenBank/DDBJ databases">
        <title>Genome sequences of Haloplanus salinus JCM 18368T.</title>
        <authorList>
            <person name="Kim Y.B."/>
            <person name="Roh S.W."/>
        </authorList>
    </citation>
    <scope>NUCLEOTIDE SEQUENCE [LARGE SCALE GENOMIC DNA]</scope>
    <source>
        <strain evidence="2 3">JCM 18368</strain>
    </source>
</reference>
<protein>
    <recommendedName>
        <fullName evidence="1">ERCC4 domain-containing protein</fullName>
    </recommendedName>
</protein>
<dbReference type="Proteomes" id="UP000252189">
    <property type="component" value="Unassembled WGS sequence"/>
</dbReference>
<evidence type="ECO:0000259" key="1">
    <source>
        <dbReference type="SMART" id="SM00891"/>
    </source>
</evidence>
<organism evidence="2 3">
    <name type="scientific">Haloplanus salinus</name>
    <dbReference type="NCBI Taxonomy" id="1126245"/>
    <lineage>
        <taxon>Archaea</taxon>
        <taxon>Methanobacteriati</taxon>
        <taxon>Methanobacteriota</taxon>
        <taxon>Stenosarchaea group</taxon>
        <taxon>Halobacteria</taxon>
        <taxon>Halobacteriales</taxon>
        <taxon>Haloferacaceae</taxon>
        <taxon>Haloplanus</taxon>
    </lineage>
</organism>
<dbReference type="Pfam" id="PF02732">
    <property type="entry name" value="ERCC4"/>
    <property type="match status" value="1"/>
</dbReference>
<dbReference type="SUPFAM" id="SSF52980">
    <property type="entry name" value="Restriction endonuclease-like"/>
    <property type="match status" value="1"/>
</dbReference>
<dbReference type="InterPro" id="IPR006166">
    <property type="entry name" value="ERCC4_domain"/>
</dbReference>
<evidence type="ECO:0000313" key="2">
    <source>
        <dbReference type="EMBL" id="RCU47903.1"/>
    </source>
</evidence>
<dbReference type="SMART" id="SM00891">
    <property type="entry name" value="ERCC4"/>
    <property type="match status" value="1"/>
</dbReference>
<feature type="domain" description="ERCC4" evidence="1">
    <location>
        <begin position="7"/>
        <end position="88"/>
    </location>
</feature>
<gene>
    <name evidence="2" type="ORF">DU504_11735</name>
</gene>
<comment type="caution">
    <text evidence="2">The sequence shown here is derived from an EMBL/GenBank/DDBJ whole genome shotgun (WGS) entry which is preliminary data.</text>
</comment>
<evidence type="ECO:0000313" key="3">
    <source>
        <dbReference type="Proteomes" id="UP000252189"/>
    </source>
</evidence>